<feature type="transmembrane region" description="Helical" evidence="8">
    <location>
        <begin position="14"/>
        <end position="32"/>
    </location>
</feature>
<evidence type="ECO:0000256" key="1">
    <source>
        <dbReference type="ARBA" id="ARBA00004651"/>
    </source>
</evidence>
<keyword evidence="3" id="KW-0813">Transport</keyword>
<accession>A0A2N6VI54</accession>
<dbReference type="Pfam" id="PF01235">
    <property type="entry name" value="Na_Ala_symp"/>
    <property type="match status" value="1"/>
</dbReference>
<protein>
    <submittedName>
        <fullName evidence="9">Sodium:alanine symporter family protein</fullName>
    </submittedName>
</protein>
<reference evidence="9 10" key="1">
    <citation type="submission" date="2017-09" db="EMBL/GenBank/DDBJ databases">
        <title>Bacterial strain isolated from the female urinary microbiota.</title>
        <authorList>
            <person name="Thomas-White K."/>
            <person name="Kumar N."/>
            <person name="Forster S."/>
            <person name="Putonti C."/>
            <person name="Lawley T."/>
            <person name="Wolfe A.J."/>
        </authorList>
    </citation>
    <scope>NUCLEOTIDE SEQUENCE [LARGE SCALE GENOMIC DNA]</scope>
    <source>
        <strain evidence="9 10">UMB1301</strain>
    </source>
</reference>
<sequence length="90" mass="9760">MEAFNELLSTVDGWLGWVLLFALLPLGLYFTVRTGVVQLRLLPEMFRVIKEPAGHDKDGNKNISPFRAFSISAASRVGTANIAGVALAIS</sequence>
<evidence type="ECO:0000256" key="2">
    <source>
        <dbReference type="ARBA" id="ARBA00009261"/>
    </source>
</evidence>
<evidence type="ECO:0000256" key="8">
    <source>
        <dbReference type="SAM" id="Phobius"/>
    </source>
</evidence>
<evidence type="ECO:0000256" key="3">
    <source>
        <dbReference type="ARBA" id="ARBA00022448"/>
    </source>
</evidence>
<evidence type="ECO:0000313" key="10">
    <source>
        <dbReference type="Proteomes" id="UP000235598"/>
    </source>
</evidence>
<proteinExistence type="inferred from homology"/>
<dbReference type="RefSeq" id="WP_146004905.1">
    <property type="nucleotide sequence ID" value="NZ_PNHK01000712.1"/>
</dbReference>
<dbReference type="OrthoDB" id="9806926at2"/>
<evidence type="ECO:0000256" key="5">
    <source>
        <dbReference type="ARBA" id="ARBA00022692"/>
    </source>
</evidence>
<dbReference type="PANTHER" id="PTHR30330:SF1">
    <property type="entry name" value="AMINO-ACID CARRIER PROTEIN ALST"/>
    <property type="match status" value="1"/>
</dbReference>
<gene>
    <name evidence="9" type="ORF">CJ199_15855</name>
</gene>
<feature type="non-terminal residue" evidence="9">
    <location>
        <position position="90"/>
    </location>
</feature>
<comment type="similarity">
    <text evidence="2">Belongs to the alanine or glycine:cation symporter (AGCS) (TC 2.A.25) family.</text>
</comment>
<dbReference type="PANTHER" id="PTHR30330">
    <property type="entry name" value="AGSS FAMILY TRANSPORTER, SODIUM-ALANINE"/>
    <property type="match status" value="1"/>
</dbReference>
<dbReference type="Proteomes" id="UP000235598">
    <property type="component" value="Unassembled WGS sequence"/>
</dbReference>
<keyword evidence="7 8" id="KW-0472">Membrane</keyword>
<keyword evidence="5 8" id="KW-0812">Transmembrane</keyword>
<dbReference type="GO" id="GO:0005886">
    <property type="term" value="C:plasma membrane"/>
    <property type="evidence" value="ECO:0007669"/>
    <property type="project" value="UniProtKB-SubCell"/>
</dbReference>
<dbReference type="EMBL" id="PNHK01000712">
    <property type="protein sequence ID" value="PMC98901.1"/>
    <property type="molecule type" value="Genomic_DNA"/>
</dbReference>
<evidence type="ECO:0000256" key="7">
    <source>
        <dbReference type="ARBA" id="ARBA00023136"/>
    </source>
</evidence>
<dbReference type="GO" id="GO:0005283">
    <property type="term" value="F:amino acid:sodium symporter activity"/>
    <property type="evidence" value="ECO:0007669"/>
    <property type="project" value="InterPro"/>
</dbReference>
<dbReference type="AlphaFoldDB" id="A0A2N6VI54"/>
<comment type="caution">
    <text evidence="9">The sequence shown here is derived from an EMBL/GenBank/DDBJ whole genome shotgun (WGS) entry which is preliminary data.</text>
</comment>
<evidence type="ECO:0000256" key="4">
    <source>
        <dbReference type="ARBA" id="ARBA00022475"/>
    </source>
</evidence>
<evidence type="ECO:0000313" key="9">
    <source>
        <dbReference type="EMBL" id="PMC98901.1"/>
    </source>
</evidence>
<name>A0A2N6VI54_9MICO</name>
<evidence type="ECO:0000256" key="6">
    <source>
        <dbReference type="ARBA" id="ARBA00022989"/>
    </source>
</evidence>
<keyword evidence="6 8" id="KW-1133">Transmembrane helix</keyword>
<dbReference type="InterPro" id="IPR001463">
    <property type="entry name" value="Na/Ala_symport"/>
</dbReference>
<keyword evidence="4" id="KW-1003">Cell membrane</keyword>
<organism evidence="9 10">
    <name type="scientific">Brevibacterium paucivorans</name>
    <dbReference type="NCBI Taxonomy" id="170994"/>
    <lineage>
        <taxon>Bacteria</taxon>
        <taxon>Bacillati</taxon>
        <taxon>Actinomycetota</taxon>
        <taxon>Actinomycetes</taxon>
        <taxon>Micrococcales</taxon>
        <taxon>Brevibacteriaceae</taxon>
        <taxon>Brevibacterium</taxon>
    </lineage>
</organism>
<comment type="subcellular location">
    <subcellularLocation>
        <location evidence="1">Cell membrane</location>
        <topology evidence="1">Multi-pass membrane protein</topology>
    </subcellularLocation>
</comment>